<feature type="compositionally biased region" description="Low complexity" evidence="1">
    <location>
        <begin position="163"/>
        <end position="200"/>
    </location>
</feature>
<dbReference type="EMBL" id="BJOU01000017">
    <property type="protein sequence ID" value="GED99007.1"/>
    <property type="molecule type" value="Genomic_DNA"/>
</dbReference>
<feature type="region of interest" description="Disordered" evidence="1">
    <location>
        <begin position="278"/>
        <end position="328"/>
    </location>
</feature>
<feature type="compositionally biased region" description="Acidic residues" evidence="1">
    <location>
        <begin position="95"/>
        <end position="107"/>
    </location>
</feature>
<keyword evidence="2" id="KW-0472">Membrane</keyword>
<name>A0A7I9V0N3_9ACTN</name>
<dbReference type="Proteomes" id="UP000444980">
    <property type="component" value="Unassembled WGS sequence"/>
</dbReference>
<accession>A0A7I9V0N3</accession>
<evidence type="ECO:0000313" key="4">
    <source>
        <dbReference type="Proteomes" id="UP000444980"/>
    </source>
</evidence>
<feature type="compositionally biased region" description="Pro residues" evidence="1">
    <location>
        <begin position="201"/>
        <end position="224"/>
    </location>
</feature>
<evidence type="ECO:0000256" key="1">
    <source>
        <dbReference type="SAM" id="MobiDB-lite"/>
    </source>
</evidence>
<feature type="transmembrane region" description="Helical" evidence="2">
    <location>
        <begin position="352"/>
        <end position="373"/>
    </location>
</feature>
<evidence type="ECO:0000256" key="2">
    <source>
        <dbReference type="SAM" id="Phobius"/>
    </source>
</evidence>
<gene>
    <name evidence="3" type="ORF">nbrc107697_30460</name>
</gene>
<keyword evidence="4" id="KW-1185">Reference proteome</keyword>
<proteinExistence type="predicted"/>
<feature type="transmembrane region" description="Helical" evidence="2">
    <location>
        <begin position="411"/>
        <end position="430"/>
    </location>
</feature>
<dbReference type="RefSeq" id="WP_161928336.1">
    <property type="nucleotide sequence ID" value="NZ_BJOU01000017.1"/>
</dbReference>
<dbReference type="OrthoDB" id="4382213at2"/>
<evidence type="ECO:0000313" key="3">
    <source>
        <dbReference type="EMBL" id="GED99007.1"/>
    </source>
</evidence>
<dbReference type="AlphaFoldDB" id="A0A7I9V0N3"/>
<keyword evidence="2" id="KW-1133">Transmembrane helix</keyword>
<organism evidence="3 4">
    <name type="scientific">Gordonia crocea</name>
    <dbReference type="NCBI Taxonomy" id="589162"/>
    <lineage>
        <taxon>Bacteria</taxon>
        <taxon>Bacillati</taxon>
        <taxon>Actinomycetota</taxon>
        <taxon>Actinomycetes</taxon>
        <taxon>Mycobacteriales</taxon>
        <taxon>Gordoniaceae</taxon>
        <taxon>Gordonia</taxon>
    </lineage>
</organism>
<feature type="region of interest" description="Disordered" evidence="1">
    <location>
        <begin position="1"/>
        <end position="227"/>
    </location>
</feature>
<comment type="caution">
    <text evidence="3">The sequence shown here is derived from an EMBL/GenBank/DDBJ whole genome shotgun (WGS) entry which is preliminary data.</text>
</comment>
<feature type="transmembrane region" description="Helical" evidence="2">
    <location>
        <begin position="379"/>
        <end position="399"/>
    </location>
</feature>
<protein>
    <submittedName>
        <fullName evidence="3">Uncharacterized protein</fullName>
    </submittedName>
</protein>
<keyword evidence="2" id="KW-0812">Transmembrane</keyword>
<reference evidence="4" key="1">
    <citation type="submission" date="2019-06" db="EMBL/GenBank/DDBJ databases">
        <title>Gordonia isolated from sludge of a wastewater treatment plant.</title>
        <authorList>
            <person name="Tamura T."/>
            <person name="Aoyama K."/>
            <person name="Kang Y."/>
            <person name="Saito S."/>
            <person name="Akiyama N."/>
            <person name="Yazawa K."/>
            <person name="Gonoi T."/>
            <person name="Mikami Y."/>
        </authorList>
    </citation>
    <scope>NUCLEOTIDE SEQUENCE [LARGE SCALE GENOMIC DNA]</scope>
    <source>
        <strain evidence="4">NBRC 107697</strain>
    </source>
</reference>
<feature type="compositionally biased region" description="Basic residues" evidence="1">
    <location>
        <begin position="144"/>
        <end position="153"/>
    </location>
</feature>
<sequence length="432" mass="45445">MAKDEPESRPIPVSELLARQRKDAAAAAETGEIPRVSFPRSANPVASRVTRDPFAGSRTASGMPSYRPAEPTDEEANRVTGIIPPVTDTPAAEPVVEEPAVDAEPAADPDAPTTGSFLRSDDDVDFESYRNFDDVIGADEEPKKRKRGLFGRRKGADDKGARTRANSARRATRPAGPSDAEPAGAAEAAAETVIETTTIPPVAPAPPAPQPVVPAPTGPEPTGPEPAAVDETAAFAVDSAAGQGSLEETTTLAPVEPDDLYEVEIPVVGKPLVDPLTGRFAAPQGDTARTRRTAPEEDGPAIVPSATRRAERRAAEASPTRGRRARRAVEASDTAIVDEAPLAAKHSPTTQWLIIIGQVIVGLVVGAAGFWGFVELWRWNPVFALILSAVVIFGIVTLVHLVRRRHDLPTTLLALGVGLLITIGPLILLATS</sequence>